<proteinExistence type="inferred from homology"/>
<reference evidence="12 13" key="1">
    <citation type="submission" date="2019-09" db="EMBL/GenBank/DDBJ databases">
        <title>Phylogeny of genus Pseudoclavibacter and closely related genus.</title>
        <authorList>
            <person name="Li Y."/>
        </authorList>
    </citation>
    <scope>NUCLEOTIDE SEQUENCE [LARGE SCALE GENOMIC DNA]</scope>
    <source>
        <strain evidence="12 13">JCM 16921</strain>
    </source>
</reference>
<feature type="domain" description="Mechanosensitive ion channel MscS" evidence="9">
    <location>
        <begin position="137"/>
        <end position="200"/>
    </location>
</feature>
<feature type="compositionally biased region" description="Low complexity" evidence="7">
    <location>
        <begin position="436"/>
        <end position="452"/>
    </location>
</feature>
<dbReference type="PANTHER" id="PTHR30460">
    <property type="entry name" value="MODERATE CONDUCTANCE MECHANOSENSITIVE CHANNEL YBIO"/>
    <property type="match status" value="1"/>
</dbReference>
<evidence type="ECO:0000313" key="12">
    <source>
        <dbReference type="EMBL" id="KAB1632262.1"/>
    </source>
</evidence>
<sequence>MIPAALAPWLQSTLDFIAKFWGEWSKVGNIIMIVVVTIVLRWLLLLLTRRIVRGIVSGVKGKEDITKTTDLLVSPLAKARVVQRTRTIGSVTTNIITWTLVVIAAISILGELGFNTGALITSAGIVGVAVSFGAQSLVKDFLTGLFMVFEDQLGVGDIVDLGPVTGTVEGVGLRVTRVRAADGTLWYVRNGEILRVGNQSQGWGRAIIQIDLPAESDFEAVQELMLTAAREMIRERYWLRKIEGKPELWGITALTGDMMTVKLALKTHPGQQDEVSRELRLRILRLFAQYNVHPATTSTVRVTIESHNPRVKGTTIADPAVTGRAMPEETVTATTEEIEHTLAAEAADPAELRRRRHRVRAARRRDAARRRAARTAASVPETARPSTTTSRPAGSTATPTATDATGNATTAGDTADDATSVRGTAAPSDKAGGTAASSGPTRGTRTTRPAAADGASHPGRTSAGSTPAEGSPEHPGDERSSR</sequence>
<organism evidence="12 13">
    <name type="scientific">Pseudoclavibacter caeni</name>
    <dbReference type="NCBI Taxonomy" id="908846"/>
    <lineage>
        <taxon>Bacteria</taxon>
        <taxon>Bacillati</taxon>
        <taxon>Actinomycetota</taxon>
        <taxon>Actinomycetes</taxon>
        <taxon>Micrococcales</taxon>
        <taxon>Microbacteriaceae</taxon>
        <taxon>Pseudoclavibacter</taxon>
    </lineage>
</organism>
<feature type="transmembrane region" description="Helical" evidence="8">
    <location>
        <begin position="27"/>
        <end position="47"/>
    </location>
</feature>
<dbReference type="InterPro" id="IPR023408">
    <property type="entry name" value="MscS_beta-dom_sf"/>
</dbReference>
<gene>
    <name evidence="12" type="ORF">F8O02_04390</name>
</gene>
<dbReference type="PANTHER" id="PTHR30460:SF0">
    <property type="entry name" value="MODERATE CONDUCTANCE MECHANOSENSITIVE CHANNEL YBIO"/>
    <property type="match status" value="1"/>
</dbReference>
<dbReference type="GO" id="GO:0005886">
    <property type="term" value="C:plasma membrane"/>
    <property type="evidence" value="ECO:0007669"/>
    <property type="project" value="UniProtKB-SubCell"/>
</dbReference>
<comment type="similarity">
    <text evidence="2">Belongs to the MscS (TC 1.A.23) family.</text>
</comment>
<feature type="transmembrane region" description="Helical" evidence="8">
    <location>
        <begin position="88"/>
        <end position="110"/>
    </location>
</feature>
<evidence type="ECO:0000256" key="3">
    <source>
        <dbReference type="ARBA" id="ARBA00022475"/>
    </source>
</evidence>
<keyword evidence="3" id="KW-1003">Cell membrane</keyword>
<dbReference type="SUPFAM" id="SSF82689">
    <property type="entry name" value="Mechanosensitive channel protein MscS (YggB), C-terminal domain"/>
    <property type="match status" value="1"/>
</dbReference>
<dbReference type="Gene3D" id="2.30.30.60">
    <property type="match status" value="1"/>
</dbReference>
<evidence type="ECO:0000256" key="7">
    <source>
        <dbReference type="SAM" id="MobiDB-lite"/>
    </source>
</evidence>
<dbReference type="InterPro" id="IPR011014">
    <property type="entry name" value="MscS_channel_TM-2"/>
</dbReference>
<dbReference type="InterPro" id="IPR049278">
    <property type="entry name" value="MS_channel_C"/>
</dbReference>
<keyword evidence="6 8" id="KW-0472">Membrane</keyword>
<dbReference type="GO" id="GO:0008381">
    <property type="term" value="F:mechanosensitive monoatomic ion channel activity"/>
    <property type="evidence" value="ECO:0007669"/>
    <property type="project" value="InterPro"/>
</dbReference>
<dbReference type="InterPro" id="IPR006685">
    <property type="entry name" value="MscS_channel_2nd"/>
</dbReference>
<keyword evidence="4 8" id="KW-0812">Transmembrane</keyword>
<evidence type="ECO:0000256" key="6">
    <source>
        <dbReference type="ARBA" id="ARBA00023136"/>
    </source>
</evidence>
<feature type="compositionally biased region" description="Basic and acidic residues" evidence="7">
    <location>
        <begin position="471"/>
        <end position="482"/>
    </location>
</feature>
<evidence type="ECO:0000313" key="13">
    <source>
        <dbReference type="Proteomes" id="UP000481339"/>
    </source>
</evidence>
<evidence type="ECO:0000259" key="9">
    <source>
        <dbReference type="Pfam" id="PF00924"/>
    </source>
</evidence>
<evidence type="ECO:0000256" key="5">
    <source>
        <dbReference type="ARBA" id="ARBA00022989"/>
    </source>
</evidence>
<dbReference type="SUPFAM" id="SSF82861">
    <property type="entry name" value="Mechanosensitive channel protein MscS (YggB), transmembrane region"/>
    <property type="match status" value="1"/>
</dbReference>
<keyword evidence="5 8" id="KW-1133">Transmembrane helix</keyword>
<comment type="caution">
    <text evidence="12">The sequence shown here is derived from an EMBL/GenBank/DDBJ whole genome shotgun (WGS) entry which is preliminary data.</text>
</comment>
<evidence type="ECO:0000256" key="8">
    <source>
        <dbReference type="SAM" id="Phobius"/>
    </source>
</evidence>
<accession>A0A7C8BRR4</accession>
<comment type="subcellular location">
    <subcellularLocation>
        <location evidence="1">Cell membrane</location>
        <topology evidence="1">Multi-pass membrane protein</topology>
    </subcellularLocation>
</comment>
<feature type="domain" description="Mechanosensitive ion channel MscS C-terminal" evidence="10">
    <location>
        <begin position="208"/>
        <end position="293"/>
    </location>
</feature>
<dbReference type="InterPro" id="IPR011066">
    <property type="entry name" value="MscS_channel_C_sf"/>
</dbReference>
<name>A0A7C8BRR4_9MICO</name>
<dbReference type="InterPro" id="IPR049142">
    <property type="entry name" value="MS_channel_1st"/>
</dbReference>
<feature type="domain" description="Mechanosensitive ion channel transmembrane helices 2/3" evidence="11">
    <location>
        <begin position="94"/>
        <end position="135"/>
    </location>
</feature>
<keyword evidence="13" id="KW-1185">Reference proteome</keyword>
<feature type="compositionally biased region" description="Basic residues" evidence="7">
    <location>
        <begin position="353"/>
        <end position="373"/>
    </location>
</feature>
<dbReference type="Pfam" id="PF21088">
    <property type="entry name" value="MS_channel_1st"/>
    <property type="match status" value="1"/>
</dbReference>
<dbReference type="OrthoDB" id="4638917at2"/>
<evidence type="ECO:0000256" key="1">
    <source>
        <dbReference type="ARBA" id="ARBA00004651"/>
    </source>
</evidence>
<protein>
    <submittedName>
        <fullName evidence="12">Mechanosensitive ion channel</fullName>
    </submittedName>
</protein>
<dbReference type="Proteomes" id="UP000481339">
    <property type="component" value="Unassembled WGS sequence"/>
</dbReference>
<dbReference type="RefSeq" id="WP_158036040.1">
    <property type="nucleotide sequence ID" value="NZ_BAAAZV010000017.1"/>
</dbReference>
<dbReference type="Pfam" id="PF21082">
    <property type="entry name" value="MS_channel_3rd"/>
    <property type="match status" value="1"/>
</dbReference>
<evidence type="ECO:0000259" key="11">
    <source>
        <dbReference type="Pfam" id="PF21088"/>
    </source>
</evidence>
<evidence type="ECO:0000256" key="4">
    <source>
        <dbReference type="ARBA" id="ARBA00022692"/>
    </source>
</evidence>
<feature type="region of interest" description="Disordered" evidence="7">
    <location>
        <begin position="344"/>
        <end position="482"/>
    </location>
</feature>
<dbReference type="AlphaFoldDB" id="A0A7C8BRR4"/>
<dbReference type="InterPro" id="IPR045276">
    <property type="entry name" value="YbiO_bact"/>
</dbReference>
<dbReference type="FunFam" id="2.30.30.60:FF:000001">
    <property type="entry name" value="MscS Mechanosensitive ion channel"/>
    <property type="match status" value="1"/>
</dbReference>
<dbReference type="Pfam" id="PF00924">
    <property type="entry name" value="MS_channel_2nd"/>
    <property type="match status" value="1"/>
</dbReference>
<dbReference type="EMBL" id="WBKA01000003">
    <property type="protein sequence ID" value="KAB1632262.1"/>
    <property type="molecule type" value="Genomic_DNA"/>
</dbReference>
<dbReference type="InterPro" id="IPR010920">
    <property type="entry name" value="LSM_dom_sf"/>
</dbReference>
<dbReference type="SUPFAM" id="SSF50182">
    <property type="entry name" value="Sm-like ribonucleoproteins"/>
    <property type="match status" value="1"/>
</dbReference>
<evidence type="ECO:0000259" key="10">
    <source>
        <dbReference type="Pfam" id="PF21082"/>
    </source>
</evidence>
<dbReference type="Gene3D" id="3.30.70.100">
    <property type="match status" value="1"/>
</dbReference>
<dbReference type="Gene3D" id="1.10.287.1260">
    <property type="match status" value="1"/>
</dbReference>
<feature type="compositionally biased region" description="Low complexity" evidence="7">
    <location>
        <begin position="385"/>
        <end position="420"/>
    </location>
</feature>
<evidence type="ECO:0000256" key="2">
    <source>
        <dbReference type="ARBA" id="ARBA00008017"/>
    </source>
</evidence>